<protein>
    <submittedName>
        <fullName evidence="5">Sensor histidine kinase inhibitor, KipI family</fullName>
    </submittedName>
</protein>
<name>A0A1I5M3E8_9HYPH</name>
<dbReference type="Proteomes" id="UP000199236">
    <property type="component" value="Unassembled WGS sequence"/>
</dbReference>
<dbReference type="STRING" id="655353.SAMN04488056_11922"/>
<accession>A0A1I5M3E8</accession>
<dbReference type="RefSeq" id="WP_090075461.1">
    <property type="nucleotide sequence ID" value="NZ_FOVR01000019.1"/>
</dbReference>
<dbReference type="InterPro" id="IPR003833">
    <property type="entry name" value="CT_C_D"/>
</dbReference>
<dbReference type="OrthoDB" id="9778567at2"/>
<keyword evidence="3" id="KW-0067">ATP-binding</keyword>
<dbReference type="AlphaFoldDB" id="A0A1I5M3E8"/>
<organism evidence="5 6">
    <name type="scientific">Cohaesibacter marisflavi</name>
    <dbReference type="NCBI Taxonomy" id="655353"/>
    <lineage>
        <taxon>Bacteria</taxon>
        <taxon>Pseudomonadati</taxon>
        <taxon>Pseudomonadota</taxon>
        <taxon>Alphaproteobacteria</taxon>
        <taxon>Hyphomicrobiales</taxon>
        <taxon>Cohaesibacteraceae</taxon>
    </lineage>
</organism>
<keyword evidence="1" id="KW-0547">Nucleotide-binding</keyword>
<evidence type="ECO:0000256" key="3">
    <source>
        <dbReference type="ARBA" id="ARBA00022840"/>
    </source>
</evidence>
<dbReference type="GO" id="GO:0016787">
    <property type="term" value="F:hydrolase activity"/>
    <property type="evidence" value="ECO:0007669"/>
    <property type="project" value="UniProtKB-KW"/>
</dbReference>
<dbReference type="SMART" id="SM00796">
    <property type="entry name" value="AHS1"/>
    <property type="match status" value="1"/>
</dbReference>
<keyword evidence="2" id="KW-0378">Hydrolase</keyword>
<dbReference type="PANTHER" id="PTHR34698">
    <property type="entry name" value="5-OXOPROLINASE SUBUNIT B"/>
    <property type="match status" value="1"/>
</dbReference>
<evidence type="ECO:0000256" key="2">
    <source>
        <dbReference type="ARBA" id="ARBA00022801"/>
    </source>
</evidence>
<dbReference type="InterPro" id="IPR029000">
    <property type="entry name" value="Cyclophilin-like_dom_sf"/>
</dbReference>
<proteinExistence type="predicted"/>
<reference evidence="5 6" key="1">
    <citation type="submission" date="2016-10" db="EMBL/GenBank/DDBJ databases">
        <authorList>
            <person name="de Groot N.N."/>
        </authorList>
    </citation>
    <scope>NUCLEOTIDE SEQUENCE [LARGE SCALE GENOMIC DNA]</scope>
    <source>
        <strain evidence="5 6">CGMCC 1.9157</strain>
    </source>
</reference>
<dbReference type="PANTHER" id="PTHR34698:SF2">
    <property type="entry name" value="5-OXOPROLINASE SUBUNIT B"/>
    <property type="match status" value="1"/>
</dbReference>
<sequence length="228" mass="25072">MNTRFSAFSKLKDQANISLLGTTAMLFEAPGAFELPTQKRIWALADEVQGWDNIKEAIPGMTNLMLTFRSPCEDPSELRNRLIAAWEKATDWKIEGKLIEIPVIYGGELGPHLHDAAKLTNMSVDELVAVHANRDYSVFALGAHPGLGYLGITDERIWVPRREVPVLSIPAGSVSIGGMQTAVSASPGASGWHTLGHTDVEFFFPHKENPTLLSPGDTVRFRVERIIP</sequence>
<dbReference type="EMBL" id="FOVR01000019">
    <property type="protein sequence ID" value="SFP04059.1"/>
    <property type="molecule type" value="Genomic_DNA"/>
</dbReference>
<evidence type="ECO:0000256" key="1">
    <source>
        <dbReference type="ARBA" id="ARBA00022741"/>
    </source>
</evidence>
<dbReference type="InterPro" id="IPR010016">
    <property type="entry name" value="PxpB"/>
</dbReference>
<keyword evidence="6" id="KW-1185">Reference proteome</keyword>
<evidence type="ECO:0000313" key="6">
    <source>
        <dbReference type="Proteomes" id="UP000199236"/>
    </source>
</evidence>
<evidence type="ECO:0000313" key="5">
    <source>
        <dbReference type="EMBL" id="SFP04059.1"/>
    </source>
</evidence>
<dbReference type="NCBIfam" id="TIGR00370">
    <property type="entry name" value="5-oxoprolinase subunit PxpB"/>
    <property type="match status" value="1"/>
</dbReference>
<dbReference type="SUPFAM" id="SSF50891">
    <property type="entry name" value="Cyclophilin-like"/>
    <property type="match status" value="1"/>
</dbReference>
<dbReference type="SUPFAM" id="SSF160467">
    <property type="entry name" value="PH0987 N-terminal domain-like"/>
    <property type="match status" value="1"/>
</dbReference>
<dbReference type="GO" id="GO:0005524">
    <property type="term" value="F:ATP binding"/>
    <property type="evidence" value="ECO:0007669"/>
    <property type="project" value="UniProtKB-KW"/>
</dbReference>
<dbReference type="Gene3D" id="2.40.100.10">
    <property type="entry name" value="Cyclophilin-like"/>
    <property type="match status" value="1"/>
</dbReference>
<evidence type="ECO:0000259" key="4">
    <source>
        <dbReference type="SMART" id="SM00796"/>
    </source>
</evidence>
<dbReference type="Pfam" id="PF02682">
    <property type="entry name" value="CT_C_D"/>
    <property type="match status" value="1"/>
</dbReference>
<gene>
    <name evidence="5" type="ORF">SAMN04488056_11922</name>
</gene>
<feature type="domain" description="Carboxyltransferase" evidence="4">
    <location>
        <begin position="15"/>
        <end position="213"/>
    </location>
</feature>